<dbReference type="EMBL" id="JBBKAK010000001">
    <property type="protein sequence ID" value="MEJ8667567.1"/>
    <property type="molecule type" value="Genomic_DNA"/>
</dbReference>
<gene>
    <name evidence="2" type="ORF">WKI71_00405</name>
</gene>
<keyword evidence="3" id="KW-1185">Reference proteome</keyword>
<evidence type="ECO:0000313" key="3">
    <source>
        <dbReference type="Proteomes" id="UP001376459"/>
    </source>
</evidence>
<evidence type="ECO:0000313" key="2">
    <source>
        <dbReference type="EMBL" id="MEJ8667567.1"/>
    </source>
</evidence>
<accession>A0ABU8UFX8</accession>
<comment type="caution">
    <text evidence="2">The sequence shown here is derived from an EMBL/GenBank/DDBJ whole genome shotgun (WGS) entry which is preliminary data.</text>
</comment>
<name>A0ABU8UFX8_9ACTN</name>
<sequence>MRAVPSSCTQPCQQSQSDPTVIRNSADSPWFEHVARDIGLVEVSSRRRLAVLAATDTD</sequence>
<dbReference type="Proteomes" id="UP001376459">
    <property type="component" value="Unassembled WGS sequence"/>
</dbReference>
<dbReference type="Pfam" id="PF19681">
    <property type="entry name" value="DUF6183"/>
    <property type="match status" value="1"/>
</dbReference>
<reference evidence="2 3" key="1">
    <citation type="submission" date="2024-03" db="EMBL/GenBank/DDBJ databases">
        <title>Novel Streptomyces species of biotechnological and ecological value are a feature of Machair soil.</title>
        <authorList>
            <person name="Prole J.R."/>
            <person name="Goodfellow M."/>
            <person name="Allenby N."/>
            <person name="Ward A.C."/>
        </authorList>
    </citation>
    <scope>NUCLEOTIDE SEQUENCE [LARGE SCALE GENOMIC DNA]</scope>
    <source>
        <strain evidence="2 3">MS1.AVA.1</strain>
    </source>
</reference>
<evidence type="ECO:0000256" key="1">
    <source>
        <dbReference type="SAM" id="MobiDB-lite"/>
    </source>
</evidence>
<feature type="compositionally biased region" description="Low complexity" evidence="1">
    <location>
        <begin position="1"/>
        <end position="17"/>
    </location>
</feature>
<feature type="region of interest" description="Disordered" evidence="1">
    <location>
        <begin position="1"/>
        <end position="24"/>
    </location>
</feature>
<organism evidence="2 3">
    <name type="scientific">Streptomyces machairae</name>
    <dbReference type="NCBI Taxonomy" id="3134109"/>
    <lineage>
        <taxon>Bacteria</taxon>
        <taxon>Bacillati</taxon>
        <taxon>Actinomycetota</taxon>
        <taxon>Actinomycetes</taxon>
        <taxon>Kitasatosporales</taxon>
        <taxon>Streptomycetaceae</taxon>
        <taxon>Streptomyces</taxon>
    </lineage>
</organism>
<proteinExistence type="predicted"/>
<protein>
    <submittedName>
        <fullName evidence="2">DUF6183 family protein</fullName>
    </submittedName>
</protein>
<dbReference type="InterPro" id="IPR045756">
    <property type="entry name" value="DUF6183"/>
</dbReference>